<evidence type="ECO:0000313" key="3">
    <source>
        <dbReference type="EMBL" id="TMQ63408.1"/>
    </source>
</evidence>
<feature type="transmembrane region" description="Helical" evidence="1">
    <location>
        <begin position="81"/>
        <end position="101"/>
    </location>
</feature>
<feature type="domain" description="VanZ-like" evidence="2">
    <location>
        <begin position="48"/>
        <end position="131"/>
    </location>
</feature>
<keyword evidence="1" id="KW-0812">Transmembrane</keyword>
<comment type="caution">
    <text evidence="3">The sequence shown here is derived from an EMBL/GenBank/DDBJ whole genome shotgun (WGS) entry which is preliminary data.</text>
</comment>
<feature type="transmembrane region" description="Helical" evidence="1">
    <location>
        <begin position="20"/>
        <end position="36"/>
    </location>
</feature>
<dbReference type="NCBIfam" id="NF037970">
    <property type="entry name" value="vanZ_1"/>
    <property type="match status" value="1"/>
</dbReference>
<dbReference type="AlphaFoldDB" id="A0A538TIF8"/>
<gene>
    <name evidence="3" type="ORF">E6K79_10035</name>
</gene>
<reference evidence="3 4" key="1">
    <citation type="journal article" date="2019" name="Nat. Microbiol.">
        <title>Mediterranean grassland soil C-N compound turnover is dependent on rainfall and depth, and is mediated by genomically divergent microorganisms.</title>
        <authorList>
            <person name="Diamond S."/>
            <person name="Andeer P.F."/>
            <person name="Li Z."/>
            <person name="Crits-Christoph A."/>
            <person name="Burstein D."/>
            <person name="Anantharaman K."/>
            <person name="Lane K.R."/>
            <person name="Thomas B.C."/>
            <person name="Pan C."/>
            <person name="Northen T.R."/>
            <person name="Banfield J.F."/>
        </authorList>
    </citation>
    <scope>NUCLEOTIDE SEQUENCE [LARGE SCALE GENOMIC DNA]</scope>
    <source>
        <strain evidence="3">WS_9</strain>
    </source>
</reference>
<feature type="transmembrane region" description="Helical" evidence="1">
    <location>
        <begin position="113"/>
        <end position="132"/>
    </location>
</feature>
<organism evidence="3 4">
    <name type="scientific">Eiseniibacteriota bacterium</name>
    <dbReference type="NCBI Taxonomy" id="2212470"/>
    <lineage>
        <taxon>Bacteria</taxon>
        <taxon>Candidatus Eiseniibacteriota</taxon>
    </lineage>
</organism>
<feature type="transmembrane region" description="Helical" evidence="1">
    <location>
        <begin position="57"/>
        <end position="75"/>
    </location>
</feature>
<evidence type="ECO:0000259" key="2">
    <source>
        <dbReference type="Pfam" id="PF04892"/>
    </source>
</evidence>
<keyword evidence="1" id="KW-1133">Transmembrane helix</keyword>
<accession>A0A538TIF8</accession>
<proteinExistence type="predicted"/>
<sequence length="149" mass="16291">MTAPSSEQIGPGPRGRALFLRYWLPVLAYIGLIFSLSSIHGNRIPSLFPYMDKLEHLMEYSLFGLLLGRAIRYTFTRGSAFVVTIATVAIGAGVGCLDEIYQGFVPGRQSDPLDWLTDLAAITAAVVLTQVVHVGPLRGRGREVKDADR</sequence>
<dbReference type="EMBL" id="VBOZ01000031">
    <property type="protein sequence ID" value="TMQ63408.1"/>
    <property type="molecule type" value="Genomic_DNA"/>
</dbReference>
<evidence type="ECO:0000256" key="1">
    <source>
        <dbReference type="SAM" id="Phobius"/>
    </source>
</evidence>
<name>A0A538TIF8_UNCEI</name>
<evidence type="ECO:0000313" key="4">
    <source>
        <dbReference type="Proteomes" id="UP000317691"/>
    </source>
</evidence>
<keyword evidence="1" id="KW-0472">Membrane</keyword>
<dbReference type="Proteomes" id="UP000317691">
    <property type="component" value="Unassembled WGS sequence"/>
</dbReference>
<dbReference type="InterPro" id="IPR006976">
    <property type="entry name" value="VanZ-like"/>
</dbReference>
<protein>
    <recommendedName>
        <fullName evidence="2">VanZ-like domain-containing protein</fullName>
    </recommendedName>
</protein>
<dbReference type="Pfam" id="PF04892">
    <property type="entry name" value="VanZ"/>
    <property type="match status" value="1"/>
</dbReference>